<reference evidence="2 3" key="1">
    <citation type="submission" date="2023-07" db="EMBL/GenBank/DDBJ databases">
        <title>Genomic Encyclopedia of Type Strains, Phase IV (KMG-IV): sequencing the most valuable type-strain genomes for metagenomic binning, comparative biology and taxonomic classification.</title>
        <authorList>
            <person name="Goeker M."/>
        </authorList>
    </citation>
    <scope>NUCLEOTIDE SEQUENCE [LARGE SCALE GENOMIC DNA]</scope>
    <source>
        <strain evidence="2 3">DSM 23948</strain>
    </source>
</reference>
<organism evidence="2 3">
    <name type="scientific">Anoxybacillus andreesenii</name>
    <dbReference type="NCBI Taxonomy" id="1325932"/>
    <lineage>
        <taxon>Bacteria</taxon>
        <taxon>Bacillati</taxon>
        <taxon>Bacillota</taxon>
        <taxon>Bacilli</taxon>
        <taxon>Bacillales</taxon>
        <taxon>Anoxybacillaceae</taxon>
        <taxon>Anoxybacillus</taxon>
    </lineage>
</organism>
<evidence type="ECO:0000256" key="1">
    <source>
        <dbReference type="SAM" id="Phobius"/>
    </source>
</evidence>
<name>A0ABT9UZI3_9BACL</name>
<keyword evidence="1" id="KW-1133">Transmembrane helix</keyword>
<comment type="caution">
    <text evidence="2">The sequence shown here is derived from an EMBL/GenBank/DDBJ whole genome shotgun (WGS) entry which is preliminary data.</text>
</comment>
<keyword evidence="1" id="KW-0472">Membrane</keyword>
<evidence type="ECO:0000313" key="3">
    <source>
        <dbReference type="Proteomes" id="UP001231362"/>
    </source>
</evidence>
<dbReference type="Proteomes" id="UP001231362">
    <property type="component" value="Unassembled WGS sequence"/>
</dbReference>
<evidence type="ECO:0000313" key="2">
    <source>
        <dbReference type="EMBL" id="MDQ0154105.1"/>
    </source>
</evidence>
<keyword evidence="3" id="KW-1185">Reference proteome</keyword>
<proteinExistence type="predicted"/>
<feature type="transmembrane region" description="Helical" evidence="1">
    <location>
        <begin position="6"/>
        <end position="25"/>
    </location>
</feature>
<protein>
    <recommendedName>
        <fullName evidence="4">C-type cytochrome biogenesis protein CcmI</fullName>
    </recommendedName>
</protein>
<gene>
    <name evidence="2" type="ORF">J2S07_000403</name>
</gene>
<dbReference type="RefSeq" id="WP_307148718.1">
    <property type="nucleotide sequence ID" value="NZ_JAUSTU010000001.1"/>
</dbReference>
<sequence>MDFIFLIASSIMILTCLYFIISPFFTGKEGKLTEANTGEDTFTLEAIYGAVNELEMDYLMKKISEADYTSLKEQYQLLAAGMMKQGQTKKKQSNTKRGSDKVELEILAELQKLRKQKGR</sequence>
<dbReference type="EMBL" id="JAUSTU010000001">
    <property type="protein sequence ID" value="MDQ0154105.1"/>
    <property type="molecule type" value="Genomic_DNA"/>
</dbReference>
<accession>A0ABT9UZI3</accession>
<keyword evidence="1" id="KW-0812">Transmembrane</keyword>
<evidence type="ECO:0008006" key="4">
    <source>
        <dbReference type="Google" id="ProtNLM"/>
    </source>
</evidence>